<gene>
    <name evidence="1" type="ORF">ACJIZ3_009942</name>
</gene>
<sequence>MYVTRPYSKISKKSLEEVPEGPNLGFLLIGDVDTKVVPCCFGFCKREVHISPVTIYNNFNLTFAYNGSYGVRKPIILIPVLNQPLSSNRYYAIDGEGRYKGEAITCGRKKIINKQTVEPRPVNPMPLDPQNIYQQVEIFRARDGCYDARSAASDGSYPYFLLRNLNTWLIVGKWYCPFMFVREGRIRDQVERSMYYEITLEQRWEQVFRCKKSSDESSPVTFEVEKEEVFIAGMCKAMWSEKNVADDGVIWFTSCGTELGGCSGLGLRVEVVERMKWEQESGGWKNGKDFKVPVKIESHKRKEEWNEFGCYVLKRSMYVTRSSSEISKRSLAEVPEGPNLGFLLIKDAGTKFARDVCTKANYTLAHMTFRKSIILIPVLNQPLSSNRFYAIAGEGRYKGEAFSCRKNIKINKITVDLPLDTKPLNPQNIYQQVEIFRSAYLYEPKSVAPDGSNPYIYDCKEWCLHVSPPHHFELSEARGINSTLLIVGKWYCPFMFVREGRIRDQVERSMYYEITLEQRWEQVFRCKKSSDESSPVTFEVEKEEVFIAGMCIAMWSEKNVADDGVVWFTSCGTELGGCSGLGLRVEVVERMKWEQESGGWKNGKDFKVPVKIESHKRKEEWNEFGCYVLVERFNLRRMDGTLAMAYDFKHTHQIKTIWE</sequence>
<protein>
    <submittedName>
        <fullName evidence="1">Uncharacterized protein</fullName>
    </submittedName>
</protein>
<dbReference type="CDD" id="cd16387">
    <property type="entry name" value="ParB_N_Srx"/>
    <property type="match status" value="2"/>
</dbReference>
<evidence type="ECO:0000313" key="1">
    <source>
        <dbReference type="EMBL" id="KAL3835206.1"/>
    </source>
</evidence>
<dbReference type="PANTHER" id="PTHR31050">
    <property type="entry name" value="OS08G0413200 PROTEIN"/>
    <property type="match status" value="1"/>
</dbReference>
<reference evidence="1 2" key="1">
    <citation type="submission" date="2024-12" db="EMBL/GenBank/DDBJ databases">
        <title>The unique morphological basis and parallel evolutionary history of personate flowers in Penstemon.</title>
        <authorList>
            <person name="Depatie T.H."/>
            <person name="Wessinger C.A."/>
        </authorList>
    </citation>
    <scope>NUCLEOTIDE SEQUENCE [LARGE SCALE GENOMIC DNA]</scope>
    <source>
        <strain evidence="1">WTNN_2</strain>
        <tissue evidence="1">Leaf</tissue>
    </source>
</reference>
<dbReference type="AlphaFoldDB" id="A0ABD3TDY0"/>
<evidence type="ECO:0000313" key="2">
    <source>
        <dbReference type="Proteomes" id="UP001634393"/>
    </source>
</evidence>
<organism evidence="1 2">
    <name type="scientific">Penstemon smallii</name>
    <dbReference type="NCBI Taxonomy" id="265156"/>
    <lineage>
        <taxon>Eukaryota</taxon>
        <taxon>Viridiplantae</taxon>
        <taxon>Streptophyta</taxon>
        <taxon>Embryophyta</taxon>
        <taxon>Tracheophyta</taxon>
        <taxon>Spermatophyta</taxon>
        <taxon>Magnoliopsida</taxon>
        <taxon>eudicotyledons</taxon>
        <taxon>Gunneridae</taxon>
        <taxon>Pentapetalae</taxon>
        <taxon>asterids</taxon>
        <taxon>lamiids</taxon>
        <taxon>Lamiales</taxon>
        <taxon>Plantaginaceae</taxon>
        <taxon>Cheloneae</taxon>
        <taxon>Penstemon</taxon>
    </lineage>
</organism>
<accession>A0ABD3TDY0</accession>
<keyword evidence="2" id="KW-1185">Reference proteome</keyword>
<dbReference type="InterPro" id="IPR010683">
    <property type="entry name" value="DUF1262"/>
</dbReference>
<dbReference type="Proteomes" id="UP001634393">
    <property type="component" value="Unassembled WGS sequence"/>
</dbReference>
<proteinExistence type="predicted"/>
<dbReference type="Pfam" id="PF06880">
    <property type="entry name" value="DUF1262"/>
    <property type="match status" value="2"/>
</dbReference>
<comment type="caution">
    <text evidence="1">The sequence shown here is derived from an EMBL/GenBank/DDBJ whole genome shotgun (WGS) entry which is preliminary data.</text>
</comment>
<dbReference type="EMBL" id="JBJXBP010000004">
    <property type="protein sequence ID" value="KAL3835206.1"/>
    <property type="molecule type" value="Genomic_DNA"/>
</dbReference>
<dbReference type="PANTHER" id="PTHR31050:SF3">
    <property type="entry name" value="OS08G0412800 PROTEIN"/>
    <property type="match status" value="1"/>
</dbReference>
<name>A0ABD3TDY0_9LAMI</name>